<protein>
    <submittedName>
        <fullName evidence="2">FIVAR domain-containing protein</fullName>
    </submittedName>
</protein>
<dbReference type="RefSeq" id="WP_191708118.1">
    <property type="nucleotide sequence ID" value="NZ_JACSQA010000022.1"/>
</dbReference>
<evidence type="ECO:0000313" key="3">
    <source>
        <dbReference type="Proteomes" id="UP000640930"/>
    </source>
</evidence>
<evidence type="ECO:0000313" key="2">
    <source>
        <dbReference type="EMBL" id="MBD8027690.1"/>
    </source>
</evidence>
<dbReference type="Pfam" id="PF07554">
    <property type="entry name" value="FIVAR"/>
    <property type="match status" value="2"/>
</dbReference>
<keyword evidence="1" id="KW-0472">Membrane</keyword>
<sequence>MVNKAPLEEEVSKSDQLKASDYTKESWKKYEEALEHAKKVLADPNATQSEVEEALASLVKAREALTVNKALPVEEVSKSNKLKASDYTEASWKKYAEALEHAKKVLADPHATQSEVDEALDTLKEARKALDSKGFMLPKTATNTFTYIMVDLVLLLVGFALITMQKRRRKVS</sequence>
<dbReference type="EMBL" id="JACSQA010000022">
    <property type="protein sequence ID" value="MBD8027690.1"/>
    <property type="molecule type" value="Genomic_DNA"/>
</dbReference>
<organism evidence="2 3">
    <name type="scientific">Ureibacillus galli</name>
    <dbReference type="NCBI Taxonomy" id="2762222"/>
    <lineage>
        <taxon>Bacteria</taxon>
        <taxon>Bacillati</taxon>
        <taxon>Bacillota</taxon>
        <taxon>Bacilli</taxon>
        <taxon>Bacillales</taxon>
        <taxon>Caryophanaceae</taxon>
        <taxon>Ureibacillus</taxon>
    </lineage>
</organism>
<dbReference type="Gene3D" id="1.20.1270.70">
    <property type="entry name" value="Designed single chain three-helix bundle"/>
    <property type="match status" value="2"/>
</dbReference>
<feature type="transmembrane region" description="Helical" evidence="1">
    <location>
        <begin position="145"/>
        <end position="164"/>
    </location>
</feature>
<dbReference type="Proteomes" id="UP000640930">
    <property type="component" value="Unassembled WGS sequence"/>
</dbReference>
<evidence type="ECO:0000256" key="1">
    <source>
        <dbReference type="SAM" id="Phobius"/>
    </source>
</evidence>
<reference evidence="2 3" key="1">
    <citation type="submission" date="2020-08" db="EMBL/GenBank/DDBJ databases">
        <title>A Genomic Blueprint of the Chicken Gut Microbiome.</title>
        <authorList>
            <person name="Gilroy R."/>
            <person name="Ravi A."/>
            <person name="Getino M."/>
            <person name="Pursley I."/>
            <person name="Horton D.L."/>
            <person name="Alikhan N.-F."/>
            <person name="Baker D."/>
            <person name="Gharbi K."/>
            <person name="Hall N."/>
            <person name="Watson M."/>
            <person name="Adriaenssens E.M."/>
            <person name="Foster-Nyarko E."/>
            <person name="Jarju S."/>
            <person name="Secka A."/>
            <person name="Antonio M."/>
            <person name="Oren A."/>
            <person name="Chaudhuri R."/>
            <person name="La Ragione R.M."/>
            <person name="Hildebrand F."/>
            <person name="Pallen M.J."/>
        </authorList>
    </citation>
    <scope>NUCLEOTIDE SEQUENCE [LARGE SCALE GENOMIC DNA]</scope>
    <source>
        <strain evidence="2 3">Re31</strain>
    </source>
</reference>
<keyword evidence="3" id="KW-1185">Reference proteome</keyword>
<accession>A0ABR8XEP6</accession>
<gene>
    <name evidence="2" type="ORF">H9636_13625</name>
</gene>
<name>A0ABR8XEP6_9BACL</name>
<comment type="caution">
    <text evidence="2">The sequence shown here is derived from an EMBL/GenBank/DDBJ whole genome shotgun (WGS) entry which is preliminary data.</text>
</comment>
<keyword evidence="1" id="KW-0812">Transmembrane</keyword>
<keyword evidence="1" id="KW-1133">Transmembrane helix</keyword>
<proteinExistence type="predicted"/>